<comment type="caution">
    <text evidence="1">The sequence shown here is derived from an EMBL/GenBank/DDBJ whole genome shotgun (WGS) entry which is preliminary data.</text>
</comment>
<proteinExistence type="predicted"/>
<organism evidence="1 2">
    <name type="scientific">Thelohanellus kitauei</name>
    <name type="common">Myxosporean</name>
    <dbReference type="NCBI Taxonomy" id="669202"/>
    <lineage>
        <taxon>Eukaryota</taxon>
        <taxon>Metazoa</taxon>
        <taxon>Cnidaria</taxon>
        <taxon>Myxozoa</taxon>
        <taxon>Myxosporea</taxon>
        <taxon>Bivalvulida</taxon>
        <taxon>Platysporina</taxon>
        <taxon>Myxobolidae</taxon>
        <taxon>Thelohanellus</taxon>
    </lineage>
</organism>
<reference evidence="1 2" key="1">
    <citation type="journal article" date="2014" name="Genome Biol. Evol.">
        <title>The genome of the myxosporean Thelohanellus kitauei shows adaptations to nutrient acquisition within its fish host.</title>
        <authorList>
            <person name="Yang Y."/>
            <person name="Xiong J."/>
            <person name="Zhou Z."/>
            <person name="Huo F."/>
            <person name="Miao W."/>
            <person name="Ran C."/>
            <person name="Liu Y."/>
            <person name="Zhang J."/>
            <person name="Feng J."/>
            <person name="Wang M."/>
            <person name="Wang M."/>
            <person name="Wang L."/>
            <person name="Yao B."/>
        </authorList>
    </citation>
    <scope>NUCLEOTIDE SEQUENCE [LARGE SCALE GENOMIC DNA]</scope>
    <source>
        <strain evidence="1">Wuqing</strain>
    </source>
</reference>
<evidence type="ECO:0000313" key="2">
    <source>
        <dbReference type="Proteomes" id="UP000031668"/>
    </source>
</evidence>
<accession>A0A0C2JY03</accession>
<evidence type="ECO:0000313" key="1">
    <source>
        <dbReference type="EMBL" id="KII74368.1"/>
    </source>
</evidence>
<dbReference type="Proteomes" id="UP000031668">
    <property type="component" value="Unassembled WGS sequence"/>
</dbReference>
<dbReference type="EMBL" id="JWZT01000436">
    <property type="protein sequence ID" value="KII74368.1"/>
    <property type="molecule type" value="Genomic_DNA"/>
</dbReference>
<keyword evidence="2" id="KW-1185">Reference proteome</keyword>
<protein>
    <submittedName>
        <fullName evidence="1">Uncharacterized protein</fullName>
    </submittedName>
</protein>
<name>A0A0C2JY03_THEKT</name>
<sequence>MKLPRYSKLVKMPNRIEVCDNILKHNETSHDKKETNFEVNISLNYNNNPNRARLQSCTSEIYGERLYVPTLKRHLIEGIHPLVLQILSEIRSGRVNETARSDLSPRAVMIYFILERTPDMD</sequence>
<dbReference type="AlphaFoldDB" id="A0A0C2JY03"/>
<gene>
    <name evidence="1" type="ORF">RF11_04635</name>
</gene>